<accession>A0A1Q9EDH3</accession>
<sequence>MPLSPNAGQRLRFRLGLINGDPPEEGVPVWSFEVRASASAGAAVIERTSDYPGYGVYLKLEVAGLYGSVREVGYKYNYVRLTFRLPPAATMATGGTLIVFAPSVFLLDATTFNRENLPPQSAATADMDSEDITLSSAWRMLNVTLIYPLVVGRFYSFSFSVTNPATTDGTTGLVCELWCYELGGRVVAANTEVPQFALEAFFQLAEVSPSSVLPTQSPNEVEVQFVLGSTQLSANTGSLVVQLPEGFAIQEDSAGTSPWCLLDTGNFFSPGEDDSGFSVKPLPASSRCTWQSSFVTVELQEALDVDIAYRFLLRLSNSLDIGVENRWRVSTELAGDTLHLAESVPNFVLTPMPDIGLYSTDVREGFVQLVLIQFRLTTHVLGLANIQVRGPLEFALSCSEKGIPAPRGLLPADSECFLIGPTLQMTLPDPLPYAPYQLQLQAGEVYIFGLFCANPEQYRDSGTFQVRIRGTVATASERLLDIQPYLLAPKLAAPLDFLEVVTDQVSPAGSLTTVEAPPGFVLATGIGGPCMGFSSSVLQTGDTVLPPSACSGASPQSVLLTMPEALPLLGADRVGLTYVFQLGMISPLQEEMQGPIFRSSWFHSPWTTFLSPSPPCSSHPGDCLGGEDASGCSSSLRLHEGRLYRRQGNLLQQLQQPWDRAPP</sequence>
<evidence type="ECO:0000313" key="2">
    <source>
        <dbReference type="Proteomes" id="UP000186817"/>
    </source>
</evidence>
<proteinExistence type="predicted"/>
<evidence type="ECO:0000313" key="1">
    <source>
        <dbReference type="EMBL" id="OLQ05480.1"/>
    </source>
</evidence>
<keyword evidence="2" id="KW-1185">Reference proteome</keyword>
<name>A0A1Q9EDH3_SYMMI</name>
<dbReference type="OrthoDB" id="455455at2759"/>
<gene>
    <name evidence="1" type="ORF">AK812_SmicGene11339</name>
</gene>
<protein>
    <submittedName>
        <fullName evidence="1">Uncharacterized protein</fullName>
    </submittedName>
</protein>
<comment type="caution">
    <text evidence="1">The sequence shown here is derived from an EMBL/GenBank/DDBJ whole genome shotgun (WGS) entry which is preliminary data.</text>
</comment>
<dbReference type="EMBL" id="LSRX01000184">
    <property type="protein sequence ID" value="OLQ05480.1"/>
    <property type="molecule type" value="Genomic_DNA"/>
</dbReference>
<reference evidence="1 2" key="1">
    <citation type="submission" date="2016-02" db="EMBL/GenBank/DDBJ databases">
        <title>Genome analysis of coral dinoflagellate symbionts highlights evolutionary adaptations to a symbiotic lifestyle.</title>
        <authorList>
            <person name="Aranda M."/>
            <person name="Li Y."/>
            <person name="Liew Y.J."/>
            <person name="Baumgarten S."/>
            <person name="Simakov O."/>
            <person name="Wilson M."/>
            <person name="Piel J."/>
            <person name="Ashoor H."/>
            <person name="Bougouffa S."/>
            <person name="Bajic V.B."/>
            <person name="Ryu T."/>
            <person name="Ravasi T."/>
            <person name="Bayer T."/>
            <person name="Micklem G."/>
            <person name="Kim H."/>
            <person name="Bhak J."/>
            <person name="Lajeunesse T.C."/>
            <person name="Voolstra C.R."/>
        </authorList>
    </citation>
    <scope>NUCLEOTIDE SEQUENCE [LARGE SCALE GENOMIC DNA]</scope>
    <source>
        <strain evidence="1 2">CCMP2467</strain>
    </source>
</reference>
<organism evidence="1 2">
    <name type="scientific">Symbiodinium microadriaticum</name>
    <name type="common">Dinoflagellate</name>
    <name type="synonym">Zooxanthella microadriatica</name>
    <dbReference type="NCBI Taxonomy" id="2951"/>
    <lineage>
        <taxon>Eukaryota</taxon>
        <taxon>Sar</taxon>
        <taxon>Alveolata</taxon>
        <taxon>Dinophyceae</taxon>
        <taxon>Suessiales</taxon>
        <taxon>Symbiodiniaceae</taxon>
        <taxon>Symbiodinium</taxon>
    </lineage>
</organism>
<dbReference type="AlphaFoldDB" id="A0A1Q9EDH3"/>
<dbReference type="Proteomes" id="UP000186817">
    <property type="component" value="Unassembled WGS sequence"/>
</dbReference>